<dbReference type="Pfam" id="PF21179">
    <property type="entry name" value="BldD-like_C"/>
    <property type="match status" value="1"/>
</dbReference>
<dbReference type="CDD" id="cd16837">
    <property type="entry name" value="BldD_C_like"/>
    <property type="match status" value="1"/>
</dbReference>
<dbReference type="EMBL" id="UINC01001765">
    <property type="protein sequence ID" value="SUZ88337.1"/>
    <property type="molecule type" value="Genomic_DNA"/>
</dbReference>
<dbReference type="Gene3D" id="1.10.10.1930">
    <property type="match status" value="1"/>
</dbReference>
<dbReference type="GO" id="GO:0045892">
    <property type="term" value="P:negative regulation of DNA-templated transcription"/>
    <property type="evidence" value="ECO:0007669"/>
    <property type="project" value="InterPro"/>
</dbReference>
<feature type="domain" description="HTH cro/C1-type" evidence="1">
    <location>
        <begin position="24"/>
        <end position="80"/>
    </location>
</feature>
<dbReference type="InterPro" id="IPR038099">
    <property type="entry name" value="BldD-like_C_sf"/>
</dbReference>
<dbReference type="PROSITE" id="PS50943">
    <property type="entry name" value="HTH_CROC1"/>
    <property type="match status" value="1"/>
</dbReference>
<name>A0A381RER1_9ZZZZ</name>
<feature type="non-terminal residue" evidence="2">
    <location>
        <position position="1"/>
    </location>
</feature>
<organism evidence="2">
    <name type="scientific">marine metagenome</name>
    <dbReference type="NCBI Taxonomy" id="408172"/>
    <lineage>
        <taxon>unclassified sequences</taxon>
        <taxon>metagenomes</taxon>
        <taxon>ecological metagenomes</taxon>
    </lineage>
</organism>
<dbReference type="CDD" id="cd00093">
    <property type="entry name" value="HTH_XRE"/>
    <property type="match status" value="1"/>
</dbReference>
<dbReference type="AlphaFoldDB" id="A0A381RER1"/>
<dbReference type="InterPro" id="IPR010982">
    <property type="entry name" value="Lambda_DNA-bd_dom_sf"/>
</dbReference>
<protein>
    <recommendedName>
        <fullName evidence="1">HTH cro/C1-type domain-containing protein</fullName>
    </recommendedName>
</protein>
<dbReference type="SUPFAM" id="SSF47413">
    <property type="entry name" value="lambda repressor-like DNA-binding domains"/>
    <property type="match status" value="1"/>
</dbReference>
<dbReference type="InterPro" id="IPR037664">
    <property type="entry name" value="BldD_C"/>
</dbReference>
<dbReference type="Pfam" id="PF01381">
    <property type="entry name" value="HTH_3"/>
    <property type="match status" value="1"/>
</dbReference>
<proteinExistence type="predicted"/>
<dbReference type="InterPro" id="IPR001387">
    <property type="entry name" value="Cro/C1-type_HTH"/>
</dbReference>
<accession>A0A381RER1</accession>
<sequence>VAEMSFTDDSVDGENYSLRVGERLRLVRRQKRMSLQEVEAESTHEFKASVLGAYERGERAISVPRLSRLANFYEVPVGQLLPRGDGIAEDSSVTSDRQVSIDLDRLARVAGAEAAVLGRFLTMIQGQRREFNGSSLTIRREDLRTIACILDTTLDEVAGRLDELGVRLGA</sequence>
<dbReference type="SMART" id="SM00530">
    <property type="entry name" value="HTH_XRE"/>
    <property type="match status" value="1"/>
</dbReference>
<evidence type="ECO:0000259" key="1">
    <source>
        <dbReference type="PROSITE" id="PS50943"/>
    </source>
</evidence>
<reference evidence="2" key="1">
    <citation type="submission" date="2018-05" db="EMBL/GenBank/DDBJ databases">
        <authorList>
            <person name="Lanie J.A."/>
            <person name="Ng W.-L."/>
            <person name="Kazmierczak K.M."/>
            <person name="Andrzejewski T.M."/>
            <person name="Davidsen T.M."/>
            <person name="Wayne K.J."/>
            <person name="Tettelin H."/>
            <person name="Glass J.I."/>
            <person name="Rusch D."/>
            <person name="Podicherti R."/>
            <person name="Tsui H.-C.T."/>
            <person name="Winkler M.E."/>
        </authorList>
    </citation>
    <scope>NUCLEOTIDE SEQUENCE</scope>
</reference>
<evidence type="ECO:0000313" key="2">
    <source>
        <dbReference type="EMBL" id="SUZ88337.1"/>
    </source>
</evidence>
<dbReference type="Gene3D" id="1.10.260.40">
    <property type="entry name" value="lambda repressor-like DNA-binding domains"/>
    <property type="match status" value="1"/>
</dbReference>
<gene>
    <name evidence="2" type="ORF">METZ01_LOCUS41191</name>
</gene>
<dbReference type="GO" id="GO:0003677">
    <property type="term" value="F:DNA binding"/>
    <property type="evidence" value="ECO:0007669"/>
    <property type="project" value="InterPro"/>
</dbReference>